<proteinExistence type="inferred from homology"/>
<dbReference type="Gene3D" id="3.30.465.10">
    <property type="match status" value="1"/>
</dbReference>
<feature type="signal peptide" evidence="5">
    <location>
        <begin position="1"/>
        <end position="23"/>
    </location>
</feature>
<keyword evidence="8" id="KW-1185">Reference proteome</keyword>
<name>A0A9P4RDV0_9PLEO</name>
<dbReference type="InterPro" id="IPR006094">
    <property type="entry name" value="Oxid_FAD_bind_N"/>
</dbReference>
<dbReference type="InterPro" id="IPR016169">
    <property type="entry name" value="FAD-bd_PCMH_sub2"/>
</dbReference>
<dbReference type="GO" id="GO:0071949">
    <property type="term" value="F:FAD binding"/>
    <property type="evidence" value="ECO:0007669"/>
    <property type="project" value="InterPro"/>
</dbReference>
<evidence type="ECO:0000256" key="2">
    <source>
        <dbReference type="ARBA" id="ARBA00022630"/>
    </source>
</evidence>
<evidence type="ECO:0000256" key="4">
    <source>
        <dbReference type="ARBA" id="ARBA00023002"/>
    </source>
</evidence>
<dbReference type="AlphaFoldDB" id="A0A9P4RDV0"/>
<evidence type="ECO:0000256" key="3">
    <source>
        <dbReference type="ARBA" id="ARBA00022827"/>
    </source>
</evidence>
<accession>A0A9P4RDV0</accession>
<dbReference type="SUPFAM" id="SSF56176">
    <property type="entry name" value="FAD-binding/transporter-associated domain-like"/>
    <property type="match status" value="1"/>
</dbReference>
<dbReference type="EMBL" id="ML996097">
    <property type="protein sequence ID" value="KAF2741381.1"/>
    <property type="molecule type" value="Genomic_DNA"/>
</dbReference>
<organism evidence="7 8">
    <name type="scientific">Polyplosphaeria fusca</name>
    <dbReference type="NCBI Taxonomy" id="682080"/>
    <lineage>
        <taxon>Eukaryota</taxon>
        <taxon>Fungi</taxon>
        <taxon>Dikarya</taxon>
        <taxon>Ascomycota</taxon>
        <taxon>Pezizomycotina</taxon>
        <taxon>Dothideomycetes</taxon>
        <taxon>Pleosporomycetidae</taxon>
        <taxon>Pleosporales</taxon>
        <taxon>Tetraplosphaeriaceae</taxon>
        <taxon>Polyplosphaeria</taxon>
    </lineage>
</organism>
<evidence type="ECO:0000256" key="5">
    <source>
        <dbReference type="SAM" id="SignalP"/>
    </source>
</evidence>
<evidence type="ECO:0000256" key="1">
    <source>
        <dbReference type="ARBA" id="ARBA00005466"/>
    </source>
</evidence>
<dbReference type="GO" id="GO:0016491">
    <property type="term" value="F:oxidoreductase activity"/>
    <property type="evidence" value="ECO:0007669"/>
    <property type="project" value="UniProtKB-KW"/>
</dbReference>
<dbReference type="InterPro" id="IPR036318">
    <property type="entry name" value="FAD-bd_PCMH-like_sf"/>
</dbReference>
<dbReference type="Pfam" id="PF01565">
    <property type="entry name" value="FAD_binding_4"/>
    <property type="match status" value="1"/>
</dbReference>
<reference evidence="7" key="1">
    <citation type="journal article" date="2020" name="Stud. Mycol.">
        <title>101 Dothideomycetes genomes: a test case for predicting lifestyles and emergence of pathogens.</title>
        <authorList>
            <person name="Haridas S."/>
            <person name="Albert R."/>
            <person name="Binder M."/>
            <person name="Bloem J."/>
            <person name="Labutti K."/>
            <person name="Salamov A."/>
            <person name="Andreopoulos B."/>
            <person name="Baker S."/>
            <person name="Barry K."/>
            <person name="Bills G."/>
            <person name="Bluhm B."/>
            <person name="Cannon C."/>
            <person name="Castanera R."/>
            <person name="Culley D."/>
            <person name="Daum C."/>
            <person name="Ezra D."/>
            <person name="Gonzalez J."/>
            <person name="Henrissat B."/>
            <person name="Kuo A."/>
            <person name="Liang C."/>
            <person name="Lipzen A."/>
            <person name="Lutzoni F."/>
            <person name="Magnuson J."/>
            <person name="Mondo S."/>
            <person name="Nolan M."/>
            <person name="Ohm R."/>
            <person name="Pangilinan J."/>
            <person name="Park H.-J."/>
            <person name="Ramirez L."/>
            <person name="Alfaro M."/>
            <person name="Sun H."/>
            <person name="Tritt A."/>
            <person name="Yoshinaga Y."/>
            <person name="Zwiers L.-H."/>
            <person name="Turgeon B."/>
            <person name="Goodwin S."/>
            <person name="Spatafora J."/>
            <person name="Crous P."/>
            <person name="Grigoriev I."/>
        </authorList>
    </citation>
    <scope>NUCLEOTIDE SEQUENCE</scope>
    <source>
        <strain evidence="7">CBS 125425</strain>
    </source>
</reference>
<feature type="chain" id="PRO_5040298281" evidence="5">
    <location>
        <begin position="24"/>
        <end position="496"/>
    </location>
</feature>
<protein>
    <submittedName>
        <fullName evidence="7">FAD binding domain-containing protein</fullName>
    </submittedName>
</protein>
<dbReference type="Proteomes" id="UP000799444">
    <property type="component" value="Unassembled WGS sequence"/>
</dbReference>
<keyword evidence="5" id="KW-0732">Signal</keyword>
<dbReference type="InterPro" id="IPR050416">
    <property type="entry name" value="FAD-linked_Oxidoreductase"/>
</dbReference>
<feature type="domain" description="FAD-binding PCMH-type" evidence="6">
    <location>
        <begin position="58"/>
        <end position="229"/>
    </location>
</feature>
<gene>
    <name evidence="7" type="ORF">EJ04DRAFT_571482</name>
</gene>
<keyword evidence="3" id="KW-0274">FAD</keyword>
<dbReference type="PROSITE" id="PS51387">
    <property type="entry name" value="FAD_PCMH"/>
    <property type="match status" value="1"/>
</dbReference>
<comment type="caution">
    <text evidence="7">The sequence shown here is derived from an EMBL/GenBank/DDBJ whole genome shotgun (WGS) entry which is preliminary data.</text>
</comment>
<sequence>MAPKRSLLYASTLFTFLISSTAADTCSTVANISGIDIERSPSIDYLDEQTKYWSTACGNLKPSCILYPSSAEEVAAIVKVLNQNNETFVFKSGGHNPNKHFASIDGGPLISTKHLDDVVFDASSMTARVGPGNRWEDVQNALEPSGVAAVGGRIGEVGVGGYVVGGGLSFLSAKYGWAANNIVDFEVVLANGTIVTASKSSHPDLFKALKGGGNSYGIVTSYTMVVHPIGQVWGGNLVFTADKTPQMLAAVRDFTEYYPDENAGIIMTAEMTALGAIDLWIMFLFYDGPTPPAGVFDNFTDIGPFVNNCKTRSYADLLSSNNWAVVKGSAYTIATETTPLPNATVGAEVLGAYYDHWRNVTEAWQGIGGIIGSVAFQPFPKLMARKAKELGGDMLDLDDSVDRIIMEFDFSYLLTPLDDERIDQATVQLYGGMRDLIMQFTESGHVPEAYLPLFMNDGYFRQDYFGRLRTRDFARAVAGQYDPEGFFAGRTGGFKM</sequence>
<dbReference type="InterPro" id="IPR016166">
    <property type="entry name" value="FAD-bd_PCMH"/>
</dbReference>
<comment type="similarity">
    <text evidence="1">Belongs to the oxygen-dependent FAD-linked oxidoreductase family.</text>
</comment>
<evidence type="ECO:0000313" key="7">
    <source>
        <dbReference type="EMBL" id="KAF2741381.1"/>
    </source>
</evidence>
<evidence type="ECO:0000313" key="8">
    <source>
        <dbReference type="Proteomes" id="UP000799444"/>
    </source>
</evidence>
<dbReference type="PANTHER" id="PTHR42973">
    <property type="entry name" value="BINDING OXIDOREDUCTASE, PUTATIVE (AFU_ORTHOLOGUE AFUA_1G17690)-RELATED"/>
    <property type="match status" value="1"/>
</dbReference>
<evidence type="ECO:0000259" key="6">
    <source>
        <dbReference type="PROSITE" id="PS51387"/>
    </source>
</evidence>
<dbReference type="OrthoDB" id="2151789at2759"/>
<dbReference type="PANTHER" id="PTHR42973:SF13">
    <property type="entry name" value="FAD-BINDING PCMH-TYPE DOMAIN-CONTAINING PROTEIN"/>
    <property type="match status" value="1"/>
</dbReference>
<keyword evidence="4" id="KW-0560">Oxidoreductase</keyword>
<keyword evidence="2" id="KW-0285">Flavoprotein</keyword>